<dbReference type="Proteomes" id="UP000189274">
    <property type="component" value="Unassembled WGS sequence"/>
</dbReference>
<gene>
    <name evidence="1" type="ORF">BOH78_5045</name>
</gene>
<reference evidence="2" key="1">
    <citation type="journal article" date="2017" name="Genome Announc.">
        <title>Genome sequences of Cyberlindnera fabianii 65, Pichia kudriavzevii 129, and Saccharomyces cerevisiae 131 isolated from fermented masau fruits in Zimbabwe.</title>
        <authorList>
            <person name="van Rijswijck I.M.H."/>
            <person name="Derks M.F.L."/>
            <person name="Abee T."/>
            <person name="de Ridder D."/>
            <person name="Smid E.J."/>
        </authorList>
    </citation>
    <scope>NUCLEOTIDE SEQUENCE [LARGE SCALE GENOMIC DNA]</scope>
    <source>
        <strain evidence="2">129</strain>
    </source>
</reference>
<organism evidence="1 2">
    <name type="scientific">Pichia kudriavzevii</name>
    <name type="common">Yeast</name>
    <name type="synonym">Issatchenkia orientalis</name>
    <dbReference type="NCBI Taxonomy" id="4909"/>
    <lineage>
        <taxon>Eukaryota</taxon>
        <taxon>Fungi</taxon>
        <taxon>Dikarya</taxon>
        <taxon>Ascomycota</taxon>
        <taxon>Saccharomycotina</taxon>
        <taxon>Pichiomycetes</taxon>
        <taxon>Pichiales</taxon>
        <taxon>Pichiaceae</taxon>
        <taxon>Pichia</taxon>
    </lineage>
</organism>
<proteinExistence type="predicted"/>
<dbReference type="EMBL" id="MQVM01000065">
    <property type="protein sequence ID" value="ONH70686.1"/>
    <property type="molecule type" value="Genomic_DNA"/>
</dbReference>
<accession>A0A1V2LFJ3</accession>
<dbReference type="AlphaFoldDB" id="A0A1V2LFJ3"/>
<comment type="caution">
    <text evidence="1">The sequence shown here is derived from an EMBL/GenBank/DDBJ whole genome shotgun (WGS) entry which is preliminary data.</text>
</comment>
<protein>
    <submittedName>
        <fullName evidence="1">Uncharacterized protein</fullName>
    </submittedName>
</protein>
<name>A0A1V2LFJ3_PICKU</name>
<evidence type="ECO:0000313" key="2">
    <source>
        <dbReference type="Proteomes" id="UP000189274"/>
    </source>
</evidence>
<evidence type="ECO:0000313" key="1">
    <source>
        <dbReference type="EMBL" id="ONH70686.1"/>
    </source>
</evidence>
<sequence>MKLTLIYLLVNNGKIQPYNDIEKSKLLLVDLYKPLEKKNLVKDYINHIER</sequence>